<dbReference type="Proteomes" id="UP001439008">
    <property type="component" value="Unassembled WGS sequence"/>
</dbReference>
<gene>
    <name evidence="6" type="primary">msh-5_2</name>
    <name evidence="6" type="ORF">MHBO_002139</name>
</gene>
<keyword evidence="2" id="KW-0547">Nucleotide-binding</keyword>
<keyword evidence="7" id="KW-1185">Reference proteome</keyword>
<accession>A0ABV2AM06</accession>
<dbReference type="PANTHER" id="PTHR11361:SF20">
    <property type="entry name" value="MUTS PROTEIN HOMOLOG 5"/>
    <property type="match status" value="1"/>
</dbReference>
<reference evidence="6 7" key="1">
    <citation type="journal article" date="2024" name="BMC Biol.">
        <title>Comparative genomics of Ascetosporea gives new insight into the evolutionary basis for animal parasitism in Rhizaria.</title>
        <authorList>
            <person name="Hiltunen Thoren M."/>
            <person name="Onut-Brannstrom I."/>
            <person name="Alfjorden A."/>
            <person name="Peckova H."/>
            <person name="Swords F."/>
            <person name="Hooper C."/>
            <person name="Holzer A.S."/>
            <person name="Bass D."/>
            <person name="Burki F."/>
        </authorList>
    </citation>
    <scope>NUCLEOTIDE SEQUENCE [LARGE SCALE GENOMIC DNA]</scope>
    <source>
        <strain evidence="6">20-A016</strain>
    </source>
</reference>
<evidence type="ECO:0000256" key="2">
    <source>
        <dbReference type="ARBA" id="ARBA00022741"/>
    </source>
</evidence>
<feature type="domain" description="DNA mismatch repair proteins mutS family" evidence="5">
    <location>
        <begin position="62"/>
        <end position="107"/>
    </location>
</feature>
<name>A0ABV2AM06_9EUKA</name>
<comment type="caution">
    <text evidence="6">The sequence shown here is derived from an EMBL/GenBank/DDBJ whole genome shotgun (WGS) entry which is preliminary data.</text>
</comment>
<dbReference type="Gene3D" id="3.40.50.300">
    <property type="entry name" value="P-loop containing nucleotide triphosphate hydrolases"/>
    <property type="match status" value="1"/>
</dbReference>
<dbReference type="Pfam" id="PF00488">
    <property type="entry name" value="MutS_V"/>
    <property type="match status" value="1"/>
</dbReference>
<evidence type="ECO:0000256" key="4">
    <source>
        <dbReference type="ARBA" id="ARBA00023125"/>
    </source>
</evidence>
<evidence type="ECO:0000259" key="5">
    <source>
        <dbReference type="Pfam" id="PF00488"/>
    </source>
</evidence>
<dbReference type="PANTHER" id="PTHR11361">
    <property type="entry name" value="DNA MISMATCH REPAIR PROTEIN MUTS FAMILY MEMBER"/>
    <property type="match status" value="1"/>
</dbReference>
<evidence type="ECO:0000256" key="3">
    <source>
        <dbReference type="ARBA" id="ARBA00022840"/>
    </source>
</evidence>
<keyword evidence="3" id="KW-0067">ATP-binding</keyword>
<dbReference type="InterPro" id="IPR000432">
    <property type="entry name" value="DNA_mismatch_repair_MutS_C"/>
</dbReference>
<proteinExistence type="inferred from homology"/>
<dbReference type="InterPro" id="IPR045076">
    <property type="entry name" value="MutS"/>
</dbReference>
<protein>
    <submittedName>
        <fullName evidence="6">MutS protein</fullName>
    </submittedName>
</protein>
<evidence type="ECO:0000313" key="7">
    <source>
        <dbReference type="Proteomes" id="UP001439008"/>
    </source>
</evidence>
<sequence length="137" mass="15466">MSITAIENNLTEPQFKEENGLIIRDGKHPLLSSICDNDFIPNSCIAGKNGLFFNQRKSFINIVTGPNNSGKSVYIKQCGIIAYMAHIGSFVPAKEAIVGRVDMFLNRQFAKTVKTVKDFEQDSDKRRQRFHFVVILL</sequence>
<dbReference type="EMBL" id="JBDODL010000689">
    <property type="protein sequence ID" value="MES1920474.1"/>
    <property type="molecule type" value="Genomic_DNA"/>
</dbReference>
<evidence type="ECO:0000313" key="6">
    <source>
        <dbReference type="EMBL" id="MES1920474.1"/>
    </source>
</evidence>
<dbReference type="InterPro" id="IPR027417">
    <property type="entry name" value="P-loop_NTPase"/>
</dbReference>
<comment type="similarity">
    <text evidence="1">Belongs to the DNA mismatch repair MutS family.</text>
</comment>
<dbReference type="SUPFAM" id="SSF52540">
    <property type="entry name" value="P-loop containing nucleoside triphosphate hydrolases"/>
    <property type="match status" value="1"/>
</dbReference>
<organism evidence="6 7">
    <name type="scientific">Bonamia ostreae</name>
    <dbReference type="NCBI Taxonomy" id="126728"/>
    <lineage>
        <taxon>Eukaryota</taxon>
        <taxon>Sar</taxon>
        <taxon>Rhizaria</taxon>
        <taxon>Endomyxa</taxon>
        <taxon>Ascetosporea</taxon>
        <taxon>Haplosporida</taxon>
        <taxon>Bonamia</taxon>
    </lineage>
</organism>
<keyword evidence="4" id="KW-0238">DNA-binding</keyword>
<evidence type="ECO:0000256" key="1">
    <source>
        <dbReference type="ARBA" id="ARBA00006271"/>
    </source>
</evidence>